<name>A0A4S8LN04_DENBC</name>
<keyword evidence="4" id="KW-1185">Reference proteome</keyword>
<evidence type="ECO:0000313" key="3">
    <source>
        <dbReference type="EMBL" id="THU90491.1"/>
    </source>
</evidence>
<feature type="coiled-coil region" evidence="1">
    <location>
        <begin position="44"/>
        <end position="127"/>
    </location>
</feature>
<feature type="transmembrane region" description="Helical" evidence="2">
    <location>
        <begin position="12"/>
        <end position="34"/>
    </location>
</feature>
<dbReference type="EMBL" id="ML179333">
    <property type="protein sequence ID" value="THU90491.1"/>
    <property type="molecule type" value="Genomic_DNA"/>
</dbReference>
<sequence>MIPTLSSTSSSLAYYSAGLLGFVSFASYASYALAKHWNLRNRRWDALKEKLDQKEVELQRLRESLNAVEEDNRRKEEALHGMRLDLEEKQMEISEARGRNTTLEEKMAKVVQELASVSEEKRRLTDAHGTTVQLLEVRSLELRGAQEFLTRTDRYSGTDVMKMIQALNSEILQTAATMAELFGPQLNKSSPRAEYPSSSTAVAEPASENVKNAIEHTEDILGPQMTSMLWTFDHQDEPILLQIAFQASMCAFAEWIIDSWLFHARDSELLLQEVYERLRETEEHAVSGRWRILTRKYVRELFPERPDLPSHFFAAFVNILVVAGMKQSQDAIQETLKSHFSKKIDVLVENAVCLNSVVGDDFTSCELLPVYCSPEIQFDASSMDNTFGDVSSPDEPILCTTDLGLVRAERVQGKVGEWSNLLLLKPKVILQSGLSEIGASAEEAV</sequence>
<reference evidence="3 4" key="1">
    <citation type="journal article" date="2019" name="Nat. Ecol. Evol.">
        <title>Megaphylogeny resolves global patterns of mushroom evolution.</title>
        <authorList>
            <person name="Varga T."/>
            <person name="Krizsan K."/>
            <person name="Foldi C."/>
            <person name="Dima B."/>
            <person name="Sanchez-Garcia M."/>
            <person name="Sanchez-Ramirez S."/>
            <person name="Szollosi G.J."/>
            <person name="Szarkandi J.G."/>
            <person name="Papp V."/>
            <person name="Albert L."/>
            <person name="Andreopoulos W."/>
            <person name="Angelini C."/>
            <person name="Antonin V."/>
            <person name="Barry K.W."/>
            <person name="Bougher N.L."/>
            <person name="Buchanan P."/>
            <person name="Buyck B."/>
            <person name="Bense V."/>
            <person name="Catcheside P."/>
            <person name="Chovatia M."/>
            <person name="Cooper J."/>
            <person name="Damon W."/>
            <person name="Desjardin D."/>
            <person name="Finy P."/>
            <person name="Geml J."/>
            <person name="Haridas S."/>
            <person name="Hughes K."/>
            <person name="Justo A."/>
            <person name="Karasinski D."/>
            <person name="Kautmanova I."/>
            <person name="Kiss B."/>
            <person name="Kocsube S."/>
            <person name="Kotiranta H."/>
            <person name="LaButti K.M."/>
            <person name="Lechner B.E."/>
            <person name="Liimatainen K."/>
            <person name="Lipzen A."/>
            <person name="Lukacs Z."/>
            <person name="Mihaltcheva S."/>
            <person name="Morgado L.N."/>
            <person name="Niskanen T."/>
            <person name="Noordeloos M.E."/>
            <person name="Ohm R.A."/>
            <person name="Ortiz-Santana B."/>
            <person name="Ovrebo C."/>
            <person name="Racz N."/>
            <person name="Riley R."/>
            <person name="Savchenko A."/>
            <person name="Shiryaev A."/>
            <person name="Soop K."/>
            <person name="Spirin V."/>
            <person name="Szebenyi C."/>
            <person name="Tomsovsky M."/>
            <person name="Tulloss R.E."/>
            <person name="Uehling J."/>
            <person name="Grigoriev I.V."/>
            <person name="Vagvolgyi C."/>
            <person name="Papp T."/>
            <person name="Martin F.M."/>
            <person name="Miettinen O."/>
            <person name="Hibbett D.S."/>
            <person name="Nagy L.G."/>
        </authorList>
    </citation>
    <scope>NUCLEOTIDE SEQUENCE [LARGE SCALE GENOMIC DNA]</scope>
    <source>
        <strain evidence="3 4">CBS 962.96</strain>
    </source>
</reference>
<protein>
    <submittedName>
        <fullName evidence="3">Uncharacterized protein</fullName>
    </submittedName>
</protein>
<evidence type="ECO:0000256" key="2">
    <source>
        <dbReference type="SAM" id="Phobius"/>
    </source>
</evidence>
<keyword evidence="1" id="KW-0175">Coiled coil</keyword>
<accession>A0A4S8LN04</accession>
<dbReference type="AlphaFoldDB" id="A0A4S8LN04"/>
<evidence type="ECO:0000256" key="1">
    <source>
        <dbReference type="SAM" id="Coils"/>
    </source>
</evidence>
<dbReference type="Proteomes" id="UP000297245">
    <property type="component" value="Unassembled WGS sequence"/>
</dbReference>
<keyword evidence="2" id="KW-0472">Membrane</keyword>
<keyword evidence="2" id="KW-1133">Transmembrane helix</keyword>
<proteinExistence type="predicted"/>
<evidence type="ECO:0000313" key="4">
    <source>
        <dbReference type="Proteomes" id="UP000297245"/>
    </source>
</evidence>
<gene>
    <name evidence="3" type="ORF">K435DRAFT_675997</name>
</gene>
<organism evidence="3 4">
    <name type="scientific">Dendrothele bispora (strain CBS 962.96)</name>
    <dbReference type="NCBI Taxonomy" id="1314807"/>
    <lineage>
        <taxon>Eukaryota</taxon>
        <taxon>Fungi</taxon>
        <taxon>Dikarya</taxon>
        <taxon>Basidiomycota</taxon>
        <taxon>Agaricomycotina</taxon>
        <taxon>Agaricomycetes</taxon>
        <taxon>Agaricomycetidae</taxon>
        <taxon>Agaricales</taxon>
        <taxon>Agaricales incertae sedis</taxon>
        <taxon>Dendrothele</taxon>
    </lineage>
</organism>
<dbReference type="OrthoDB" id="3222645at2759"/>
<keyword evidence="2" id="KW-0812">Transmembrane</keyword>